<feature type="domain" description="Mce/MlaD" evidence="1">
    <location>
        <begin position="67"/>
        <end position="141"/>
    </location>
</feature>
<dbReference type="InterPro" id="IPR003399">
    <property type="entry name" value="Mce/MlaD"/>
</dbReference>
<evidence type="ECO:0000259" key="1">
    <source>
        <dbReference type="Pfam" id="PF02470"/>
    </source>
</evidence>
<proteinExistence type="predicted"/>
<reference evidence="3 4" key="1">
    <citation type="submission" date="2018-10" db="EMBL/GenBank/DDBJ databases">
        <title>Isolation from cow dung.</title>
        <authorList>
            <person name="Ling L."/>
        </authorList>
    </citation>
    <scope>NUCLEOTIDE SEQUENCE [LARGE SCALE GENOMIC DNA]</scope>
    <source>
        <strain evidence="3 4">NEAU-LL90</strain>
    </source>
</reference>
<dbReference type="PANTHER" id="PTHR33371">
    <property type="entry name" value="INTERMEMBRANE PHOSPHOLIPID TRANSPORT SYSTEM BINDING PROTEIN MLAD-RELATED"/>
    <property type="match status" value="1"/>
</dbReference>
<dbReference type="InterPro" id="IPR005693">
    <property type="entry name" value="Mce"/>
</dbReference>
<feature type="domain" description="Mammalian cell entry C-terminal" evidence="2">
    <location>
        <begin position="178"/>
        <end position="333"/>
    </location>
</feature>
<dbReference type="EMBL" id="RFFH01000010">
    <property type="protein sequence ID" value="RMI30322.1"/>
    <property type="molecule type" value="Genomic_DNA"/>
</dbReference>
<dbReference type="Pfam" id="PF02470">
    <property type="entry name" value="MlaD"/>
    <property type="match status" value="1"/>
</dbReference>
<keyword evidence="4" id="KW-1185">Reference proteome</keyword>
<dbReference type="GO" id="GO:0005576">
    <property type="term" value="C:extracellular region"/>
    <property type="evidence" value="ECO:0007669"/>
    <property type="project" value="TreeGrafter"/>
</dbReference>
<dbReference type="InterPro" id="IPR024516">
    <property type="entry name" value="Mce_C"/>
</dbReference>
<dbReference type="RefSeq" id="WP_122189989.1">
    <property type="nucleotide sequence ID" value="NZ_RFFH01000010.1"/>
</dbReference>
<protein>
    <submittedName>
        <fullName evidence="3">MCE family protein</fullName>
    </submittedName>
</protein>
<evidence type="ECO:0000259" key="2">
    <source>
        <dbReference type="Pfam" id="PF11887"/>
    </source>
</evidence>
<accession>A0A3M2KXW3</accession>
<gene>
    <name evidence="3" type="ORF">EBN03_21990</name>
</gene>
<dbReference type="Pfam" id="PF11887">
    <property type="entry name" value="Mce4_CUP1"/>
    <property type="match status" value="1"/>
</dbReference>
<dbReference type="NCBIfam" id="TIGR00996">
    <property type="entry name" value="Mtu_fam_mce"/>
    <property type="match status" value="1"/>
</dbReference>
<name>A0A3M2KXW3_9NOCA</name>
<organism evidence="3 4">
    <name type="scientific">Nocardia stercoris</name>
    <dbReference type="NCBI Taxonomy" id="2483361"/>
    <lineage>
        <taxon>Bacteria</taxon>
        <taxon>Bacillati</taxon>
        <taxon>Actinomycetota</taxon>
        <taxon>Actinomycetes</taxon>
        <taxon>Mycobacteriales</taxon>
        <taxon>Nocardiaceae</taxon>
        <taxon>Nocardia</taxon>
    </lineage>
</organism>
<dbReference type="AlphaFoldDB" id="A0A3M2KXW3"/>
<sequence>MSFRTRLSGIRLPAPRRIPGVRRVPDLPLVRPLLANRHLRLGLITAVLVAALLAGSSLVAAMHVGDKTIQAEFAQAAGLAAGATVDVSGIEVGAVRSVALDNDKVVVEMRVRHDLRLGPDAAAAIKMSTILGRMHIDLTPGNGKGLPGNRIPLAATSVPYNLSKVILDPTYKSSFEHIERIDPGKLRQALDTLDQQMGDSPALTVQALDSIGSLAKVIDDRRDQVDQLLKSMDQVSDLVSDNRNSVLLLLARGAAIGNAVQQRETLLKQLLDNVAAMSKLLQDMGLENKNQLGPLIQNLNTMSDGLTRNKDNLDRLYQIMPVALRQFDNALGNGPYGDVYAPWVFPDNWLCFAQAVPGCD</sequence>
<evidence type="ECO:0000313" key="4">
    <source>
        <dbReference type="Proteomes" id="UP000279275"/>
    </source>
</evidence>
<dbReference type="Proteomes" id="UP000279275">
    <property type="component" value="Unassembled WGS sequence"/>
</dbReference>
<evidence type="ECO:0000313" key="3">
    <source>
        <dbReference type="EMBL" id="RMI30322.1"/>
    </source>
</evidence>
<dbReference type="OrthoDB" id="3456055at2"/>
<dbReference type="InterPro" id="IPR052336">
    <property type="entry name" value="MlaD_Phospholipid_Transporter"/>
</dbReference>
<comment type="caution">
    <text evidence="3">The sequence shown here is derived from an EMBL/GenBank/DDBJ whole genome shotgun (WGS) entry which is preliminary data.</text>
</comment>
<dbReference type="PANTHER" id="PTHR33371:SF18">
    <property type="entry name" value="MCE-FAMILY PROTEIN MCE3C"/>
    <property type="match status" value="1"/>
</dbReference>